<evidence type="ECO:0000256" key="1">
    <source>
        <dbReference type="SAM" id="Phobius"/>
    </source>
</evidence>
<feature type="transmembrane region" description="Helical" evidence="1">
    <location>
        <begin position="167"/>
        <end position="186"/>
    </location>
</feature>
<feature type="transmembrane region" description="Helical" evidence="1">
    <location>
        <begin position="118"/>
        <end position="138"/>
    </location>
</feature>
<keyword evidence="3" id="KW-1185">Reference proteome</keyword>
<gene>
    <name evidence="2" type="ORF">BJ969_001055</name>
</gene>
<proteinExistence type="predicted"/>
<reference evidence="2 3" key="1">
    <citation type="submission" date="2020-08" db="EMBL/GenBank/DDBJ databases">
        <title>Sequencing the genomes of 1000 actinobacteria strains.</title>
        <authorList>
            <person name="Klenk H.-P."/>
        </authorList>
    </citation>
    <scope>NUCLEOTIDE SEQUENCE [LARGE SCALE GENOMIC DNA]</scope>
    <source>
        <strain evidence="2 3">DSM 45582</strain>
    </source>
</reference>
<organism evidence="2 3">
    <name type="scientific">Saccharopolyspora gloriosae</name>
    <dbReference type="NCBI Taxonomy" id="455344"/>
    <lineage>
        <taxon>Bacteria</taxon>
        <taxon>Bacillati</taxon>
        <taxon>Actinomycetota</taxon>
        <taxon>Actinomycetes</taxon>
        <taxon>Pseudonocardiales</taxon>
        <taxon>Pseudonocardiaceae</taxon>
        <taxon>Saccharopolyspora</taxon>
    </lineage>
</organism>
<accession>A0A840NI74</accession>
<feature type="transmembrane region" description="Helical" evidence="1">
    <location>
        <begin position="6"/>
        <end position="29"/>
    </location>
</feature>
<dbReference type="EMBL" id="JACHIV010000001">
    <property type="protein sequence ID" value="MBB5067967.1"/>
    <property type="molecule type" value="Genomic_DNA"/>
</dbReference>
<name>A0A840NI74_9PSEU</name>
<keyword evidence="1" id="KW-0472">Membrane</keyword>
<feature type="transmembrane region" description="Helical" evidence="1">
    <location>
        <begin position="267"/>
        <end position="285"/>
    </location>
</feature>
<dbReference type="Proteomes" id="UP000580474">
    <property type="component" value="Unassembled WGS sequence"/>
</dbReference>
<evidence type="ECO:0000313" key="2">
    <source>
        <dbReference type="EMBL" id="MBB5067967.1"/>
    </source>
</evidence>
<evidence type="ECO:0000313" key="3">
    <source>
        <dbReference type="Proteomes" id="UP000580474"/>
    </source>
</evidence>
<comment type="caution">
    <text evidence="2">The sequence shown here is derived from an EMBL/GenBank/DDBJ whole genome shotgun (WGS) entry which is preliminary data.</text>
</comment>
<keyword evidence="1" id="KW-1133">Transmembrane helix</keyword>
<protein>
    <recommendedName>
        <fullName evidence="4">DUF3592 domain-containing protein</fullName>
    </recommendedName>
</protein>
<dbReference type="AlphaFoldDB" id="A0A840NI74"/>
<evidence type="ECO:0008006" key="4">
    <source>
        <dbReference type="Google" id="ProtNLM"/>
    </source>
</evidence>
<keyword evidence="1" id="KW-0812">Transmembrane</keyword>
<sequence length="286" mass="30880">MTITEDHVPGLIVCVFLLAVGIAVLWHGGREVRVTRRLRDHGVRTTATVIGHERGHTIDQPLYGYSDQQGGQFTLTPTDSHDTFTPVGDQADVLYLPEDPGTSRLAATEGTPWKIAPFAFMLGALLCFGAVAFAVTLLSDPAPLAPPAPQAPAPQAPADSSSASTSMFTTAVCAGILLLALTLPVLRITSFALLHRTGIHTEGVVVRRTDASQSAAWLVDFEDHDGRRIQFASRRVPKRAGARIPVVYHRDRPQQAENASWAPVLRANVPAVLLLLFLLTMIPTYL</sequence>
<dbReference type="RefSeq" id="WP_184477742.1">
    <property type="nucleotide sequence ID" value="NZ_JACHIV010000001.1"/>
</dbReference>